<name>A0A7X0RJ97_9ACTN</name>
<evidence type="ECO:0000313" key="2">
    <source>
        <dbReference type="EMBL" id="MBB6629170.1"/>
    </source>
</evidence>
<evidence type="ECO:0008006" key="4">
    <source>
        <dbReference type="Google" id="ProtNLM"/>
    </source>
</evidence>
<dbReference type="Proteomes" id="UP000523955">
    <property type="component" value="Unassembled WGS sequence"/>
</dbReference>
<dbReference type="EMBL" id="JACKXE010000001">
    <property type="protein sequence ID" value="MBB6629170.1"/>
    <property type="molecule type" value="Genomic_DNA"/>
</dbReference>
<feature type="transmembrane region" description="Helical" evidence="1">
    <location>
        <begin position="12"/>
        <end position="32"/>
    </location>
</feature>
<keyword evidence="1" id="KW-0812">Transmembrane</keyword>
<evidence type="ECO:0000256" key="1">
    <source>
        <dbReference type="SAM" id="Phobius"/>
    </source>
</evidence>
<evidence type="ECO:0000313" key="3">
    <source>
        <dbReference type="Proteomes" id="UP000523955"/>
    </source>
</evidence>
<keyword evidence="3" id="KW-1185">Reference proteome</keyword>
<sequence length="128" mass="12929">MSTRRPDRPAPLVVAASLVGVEGGLLLLFAVLELGNLTSERVTMGLSTAVFFLACGAALLVCAAAVGRGHSWARSPIVLAQLIQLGMAWSFRGGSTTGVAVALAVVAVVVVAGLLHPASIAALDDDPV</sequence>
<organism evidence="2 3">
    <name type="scientific">Nocardioides luti</name>
    <dbReference type="NCBI Taxonomy" id="2761101"/>
    <lineage>
        <taxon>Bacteria</taxon>
        <taxon>Bacillati</taxon>
        <taxon>Actinomycetota</taxon>
        <taxon>Actinomycetes</taxon>
        <taxon>Propionibacteriales</taxon>
        <taxon>Nocardioidaceae</taxon>
        <taxon>Nocardioides</taxon>
    </lineage>
</organism>
<dbReference type="AlphaFoldDB" id="A0A7X0RJ97"/>
<keyword evidence="1" id="KW-0472">Membrane</keyword>
<protein>
    <recommendedName>
        <fullName evidence="4">Integral membrane protein</fullName>
    </recommendedName>
</protein>
<feature type="transmembrane region" description="Helical" evidence="1">
    <location>
        <begin position="73"/>
        <end position="91"/>
    </location>
</feature>
<gene>
    <name evidence="2" type="ORF">H5V45_17720</name>
</gene>
<comment type="caution">
    <text evidence="2">The sequence shown here is derived from an EMBL/GenBank/DDBJ whole genome shotgun (WGS) entry which is preliminary data.</text>
</comment>
<feature type="transmembrane region" description="Helical" evidence="1">
    <location>
        <begin position="44"/>
        <end position="66"/>
    </location>
</feature>
<feature type="transmembrane region" description="Helical" evidence="1">
    <location>
        <begin position="97"/>
        <end position="115"/>
    </location>
</feature>
<proteinExistence type="predicted"/>
<accession>A0A7X0RJ97</accession>
<dbReference type="RefSeq" id="WP_185254149.1">
    <property type="nucleotide sequence ID" value="NZ_JACKXE010000001.1"/>
</dbReference>
<keyword evidence="1" id="KW-1133">Transmembrane helix</keyword>
<reference evidence="2 3" key="1">
    <citation type="submission" date="2020-08" db="EMBL/GenBank/DDBJ databases">
        <authorList>
            <person name="Seo M.-J."/>
        </authorList>
    </citation>
    <scope>NUCLEOTIDE SEQUENCE [LARGE SCALE GENOMIC DNA]</scope>
    <source>
        <strain evidence="2 3">KIGAM211</strain>
    </source>
</reference>